<reference evidence="2 3" key="1">
    <citation type="journal article" date="2018" name="Front. Plant Sci.">
        <title>Red Clover (Trifolium pratense) and Zigzag Clover (T. medium) - A Picture of Genomic Similarities and Differences.</title>
        <authorList>
            <person name="Dluhosova J."/>
            <person name="Istvanek J."/>
            <person name="Nedelnik J."/>
            <person name="Repkova J."/>
        </authorList>
    </citation>
    <scope>NUCLEOTIDE SEQUENCE [LARGE SCALE GENOMIC DNA]</scope>
    <source>
        <strain evidence="3">cv. 10/8</strain>
        <tissue evidence="2">Leaf</tissue>
    </source>
</reference>
<evidence type="ECO:0000313" key="3">
    <source>
        <dbReference type="Proteomes" id="UP000265520"/>
    </source>
</evidence>
<protein>
    <submittedName>
        <fullName evidence="2">Uncharacterized protein</fullName>
    </submittedName>
</protein>
<sequence length="54" mass="5768">TSQLQLQAPNQSPAATAEYMPPSPPLVPPPPTPFGQPLSDHFIITNSSNFNPLN</sequence>
<keyword evidence="3" id="KW-1185">Reference proteome</keyword>
<feature type="non-terminal residue" evidence="2">
    <location>
        <position position="1"/>
    </location>
</feature>
<evidence type="ECO:0000256" key="1">
    <source>
        <dbReference type="SAM" id="MobiDB-lite"/>
    </source>
</evidence>
<evidence type="ECO:0000313" key="2">
    <source>
        <dbReference type="EMBL" id="MCI86183.1"/>
    </source>
</evidence>
<dbReference type="EMBL" id="LXQA011133562">
    <property type="protein sequence ID" value="MCI86183.1"/>
    <property type="molecule type" value="Genomic_DNA"/>
</dbReference>
<dbReference type="AlphaFoldDB" id="A0A392VFE6"/>
<proteinExistence type="predicted"/>
<accession>A0A392VFE6</accession>
<comment type="caution">
    <text evidence="2">The sequence shown here is derived from an EMBL/GenBank/DDBJ whole genome shotgun (WGS) entry which is preliminary data.</text>
</comment>
<name>A0A392VFE6_9FABA</name>
<feature type="compositionally biased region" description="Pro residues" evidence="1">
    <location>
        <begin position="21"/>
        <end position="34"/>
    </location>
</feature>
<feature type="region of interest" description="Disordered" evidence="1">
    <location>
        <begin position="1"/>
        <end position="41"/>
    </location>
</feature>
<dbReference type="Proteomes" id="UP000265520">
    <property type="component" value="Unassembled WGS sequence"/>
</dbReference>
<organism evidence="2 3">
    <name type="scientific">Trifolium medium</name>
    <dbReference type="NCBI Taxonomy" id="97028"/>
    <lineage>
        <taxon>Eukaryota</taxon>
        <taxon>Viridiplantae</taxon>
        <taxon>Streptophyta</taxon>
        <taxon>Embryophyta</taxon>
        <taxon>Tracheophyta</taxon>
        <taxon>Spermatophyta</taxon>
        <taxon>Magnoliopsida</taxon>
        <taxon>eudicotyledons</taxon>
        <taxon>Gunneridae</taxon>
        <taxon>Pentapetalae</taxon>
        <taxon>rosids</taxon>
        <taxon>fabids</taxon>
        <taxon>Fabales</taxon>
        <taxon>Fabaceae</taxon>
        <taxon>Papilionoideae</taxon>
        <taxon>50 kb inversion clade</taxon>
        <taxon>NPAAA clade</taxon>
        <taxon>Hologalegina</taxon>
        <taxon>IRL clade</taxon>
        <taxon>Trifolieae</taxon>
        <taxon>Trifolium</taxon>
    </lineage>
</organism>
<feature type="compositionally biased region" description="Polar residues" evidence="1">
    <location>
        <begin position="1"/>
        <end position="14"/>
    </location>
</feature>